<dbReference type="GO" id="GO:0005525">
    <property type="term" value="F:GTP binding"/>
    <property type="evidence" value="ECO:0007669"/>
    <property type="project" value="UniProtKB-KW"/>
</dbReference>
<dbReference type="InterPro" id="IPR004390">
    <property type="entry name" value="SR_rcpt_FtsY"/>
</dbReference>
<protein>
    <submittedName>
        <fullName evidence="12">Signal recognition particle receptor FtsY</fullName>
    </submittedName>
</protein>
<dbReference type="GO" id="GO:0005886">
    <property type="term" value="C:plasma membrane"/>
    <property type="evidence" value="ECO:0007669"/>
    <property type="project" value="UniProtKB-SubCell"/>
</dbReference>
<evidence type="ECO:0000259" key="11">
    <source>
        <dbReference type="PROSITE" id="PS00300"/>
    </source>
</evidence>
<dbReference type="InterPro" id="IPR042101">
    <property type="entry name" value="SRP54_N_sf"/>
</dbReference>
<sequence>MFDFLKKKIGGFIEGLTKKKSEETEDNKSEIVEQKVEKKEKVEIKKPDEKISKPQQEKTTKKLEPIPEKIEAKKTAPISEKKEIKKQADIPKPKIEEKKPQMERVVVTSLVKEKIEVESTIQKTEIKKIEAPEKPTAPKIEKKPEPVVEKKEEKQRIKLGIVSTVKSIITREVEIKENDVKQMLDDFELELLEADVDIGVAEGIKQELNEKIIGAKIPKDKLQSFISDKIKETLVDVLTNEKSFDILEKVEQLDKPVKIMLIGINGAGKTTTIAKIAKLLMDNKKKVIFAAADTFRAAAIEQMEVHADRLGIKIIKRDYGSDPTSVAFDAVNHAKAHAIDAVLIDTAGRQDTNISLINEVKKMSRVIQPDLKIYIGESIAGNAIIEQIATFNKEIGIDAVILTKLDCDPKGGTMLSINRATGIPIIYVGVGQKYDDLERFEPAKIVENIVG</sequence>
<dbReference type="PANTHER" id="PTHR43134">
    <property type="entry name" value="SIGNAL RECOGNITION PARTICLE RECEPTOR SUBUNIT ALPHA"/>
    <property type="match status" value="1"/>
</dbReference>
<dbReference type="NCBIfam" id="TIGR00064">
    <property type="entry name" value="ftsY"/>
    <property type="match status" value="1"/>
</dbReference>
<keyword evidence="9 12" id="KW-0675">Receptor</keyword>
<name>A0A5E4LN38_9ARCH</name>
<dbReference type="SMART" id="SM00382">
    <property type="entry name" value="AAA"/>
    <property type="match status" value="1"/>
</dbReference>
<evidence type="ECO:0000313" key="13">
    <source>
        <dbReference type="Proteomes" id="UP000789941"/>
    </source>
</evidence>
<evidence type="ECO:0000256" key="3">
    <source>
        <dbReference type="ARBA" id="ARBA00022475"/>
    </source>
</evidence>
<evidence type="ECO:0000256" key="6">
    <source>
        <dbReference type="ARBA" id="ARBA00022801"/>
    </source>
</evidence>
<keyword evidence="5" id="KW-0547">Nucleotide-binding</keyword>
<dbReference type="Gene3D" id="3.40.50.300">
    <property type="entry name" value="P-loop containing nucleotide triphosphate hydrolases"/>
    <property type="match status" value="1"/>
</dbReference>
<dbReference type="EMBL" id="CABMJJ010000003">
    <property type="protein sequence ID" value="VVC02829.1"/>
    <property type="molecule type" value="Genomic_DNA"/>
</dbReference>
<keyword evidence="6" id="KW-0378">Hydrolase</keyword>
<dbReference type="AlphaFoldDB" id="A0A5E4LN38"/>
<evidence type="ECO:0000256" key="8">
    <source>
        <dbReference type="ARBA" id="ARBA00023136"/>
    </source>
</evidence>
<evidence type="ECO:0000256" key="1">
    <source>
        <dbReference type="ARBA" id="ARBA00004413"/>
    </source>
</evidence>
<evidence type="ECO:0000313" key="12">
    <source>
        <dbReference type="EMBL" id="VVC02829.1"/>
    </source>
</evidence>
<feature type="domain" description="SRP54-type proteins GTP-binding" evidence="11">
    <location>
        <begin position="424"/>
        <end position="437"/>
    </location>
</feature>
<dbReference type="InterPro" id="IPR003593">
    <property type="entry name" value="AAA+_ATPase"/>
</dbReference>
<dbReference type="InterPro" id="IPR000897">
    <property type="entry name" value="SRP54_GTPase_dom"/>
</dbReference>
<dbReference type="InterPro" id="IPR036225">
    <property type="entry name" value="SRP/SRP_N"/>
</dbReference>
<organism evidence="12 13">
    <name type="scientific">Candidatus Bilamarchaeum dharawalense</name>
    <dbReference type="NCBI Taxonomy" id="2885759"/>
    <lineage>
        <taxon>Archaea</taxon>
        <taxon>Candidatus Micrarchaeota</taxon>
        <taxon>Candidatus Micrarchaeia</taxon>
        <taxon>Candidatus Anstonellales</taxon>
        <taxon>Candidatus Bilamarchaeaceae</taxon>
        <taxon>Candidatus Bilamarchaeum</taxon>
    </lineage>
</organism>
<dbReference type="GO" id="GO:0003924">
    <property type="term" value="F:GTPase activity"/>
    <property type="evidence" value="ECO:0007669"/>
    <property type="project" value="TreeGrafter"/>
</dbReference>
<dbReference type="Gene3D" id="1.20.120.140">
    <property type="entry name" value="Signal recognition particle SRP54, nucleotide-binding domain"/>
    <property type="match status" value="1"/>
</dbReference>
<comment type="caution">
    <text evidence="12">The sequence shown here is derived from an EMBL/GenBank/DDBJ whole genome shotgun (WGS) entry which is preliminary data.</text>
</comment>
<accession>A0A5E4LN38</accession>
<dbReference type="InterPro" id="IPR013822">
    <property type="entry name" value="Signal_recog_particl_SRP54_hlx"/>
</dbReference>
<evidence type="ECO:0000256" key="5">
    <source>
        <dbReference type="ARBA" id="ARBA00022741"/>
    </source>
</evidence>
<dbReference type="InterPro" id="IPR027417">
    <property type="entry name" value="P-loop_NTPase"/>
</dbReference>
<reference evidence="12 13" key="1">
    <citation type="submission" date="2019-08" db="EMBL/GenBank/DDBJ databases">
        <authorList>
            <person name="Vazquez-Campos X."/>
        </authorList>
    </citation>
    <scope>NUCLEOTIDE SEQUENCE [LARGE SCALE GENOMIC DNA]</scope>
    <source>
        <strain evidence="12">LFW-283_2</strain>
    </source>
</reference>
<dbReference type="GO" id="GO:0005737">
    <property type="term" value="C:cytoplasm"/>
    <property type="evidence" value="ECO:0007669"/>
    <property type="project" value="UniProtKB-ARBA"/>
</dbReference>
<dbReference type="PROSITE" id="PS00300">
    <property type="entry name" value="SRP54"/>
    <property type="match status" value="1"/>
</dbReference>
<evidence type="ECO:0000256" key="2">
    <source>
        <dbReference type="ARBA" id="ARBA00008531"/>
    </source>
</evidence>
<evidence type="ECO:0000256" key="9">
    <source>
        <dbReference type="ARBA" id="ARBA00023170"/>
    </source>
</evidence>
<proteinExistence type="inferred from homology"/>
<evidence type="ECO:0000256" key="10">
    <source>
        <dbReference type="SAM" id="MobiDB-lite"/>
    </source>
</evidence>
<keyword evidence="8" id="KW-0472">Membrane</keyword>
<evidence type="ECO:0000256" key="4">
    <source>
        <dbReference type="ARBA" id="ARBA00022490"/>
    </source>
</evidence>
<dbReference type="Pfam" id="PF02881">
    <property type="entry name" value="SRP54_N"/>
    <property type="match status" value="1"/>
</dbReference>
<keyword evidence="7" id="KW-0342">GTP-binding</keyword>
<dbReference type="SMART" id="SM00962">
    <property type="entry name" value="SRP54"/>
    <property type="match status" value="1"/>
</dbReference>
<dbReference type="SUPFAM" id="SSF47364">
    <property type="entry name" value="Domain of the SRP/SRP receptor G-proteins"/>
    <property type="match status" value="1"/>
</dbReference>
<evidence type="ECO:0000256" key="7">
    <source>
        <dbReference type="ARBA" id="ARBA00023134"/>
    </source>
</evidence>
<gene>
    <name evidence="12" type="primary">ftsY</name>
    <name evidence="12" type="ORF">LFW2832_01263</name>
</gene>
<dbReference type="SMART" id="SM00963">
    <property type="entry name" value="SRP54_N"/>
    <property type="match status" value="1"/>
</dbReference>
<dbReference type="GO" id="GO:0005047">
    <property type="term" value="F:signal recognition particle binding"/>
    <property type="evidence" value="ECO:0007669"/>
    <property type="project" value="TreeGrafter"/>
</dbReference>
<keyword evidence="3" id="KW-1003">Cell membrane</keyword>
<keyword evidence="4" id="KW-0963">Cytoplasm</keyword>
<dbReference type="Proteomes" id="UP000789941">
    <property type="component" value="Unassembled WGS sequence"/>
</dbReference>
<dbReference type="PANTHER" id="PTHR43134:SF1">
    <property type="entry name" value="SIGNAL RECOGNITION PARTICLE RECEPTOR SUBUNIT ALPHA"/>
    <property type="match status" value="1"/>
</dbReference>
<dbReference type="SUPFAM" id="SSF52540">
    <property type="entry name" value="P-loop containing nucleoside triphosphate hydrolases"/>
    <property type="match status" value="1"/>
</dbReference>
<feature type="region of interest" description="Disordered" evidence="10">
    <location>
        <begin position="36"/>
        <end position="91"/>
    </location>
</feature>
<dbReference type="Pfam" id="PF00448">
    <property type="entry name" value="SRP54"/>
    <property type="match status" value="1"/>
</dbReference>
<dbReference type="GO" id="GO:0006614">
    <property type="term" value="P:SRP-dependent cotranslational protein targeting to membrane"/>
    <property type="evidence" value="ECO:0007669"/>
    <property type="project" value="InterPro"/>
</dbReference>
<comment type="subcellular location">
    <subcellularLocation>
        <location evidence="1">Cell membrane</location>
        <topology evidence="1">Peripheral membrane protein</topology>
        <orientation evidence="1">Cytoplasmic side</orientation>
    </subcellularLocation>
</comment>
<comment type="similarity">
    <text evidence="2">Belongs to the GTP-binding SRP family.</text>
</comment>